<keyword evidence="5" id="KW-0808">Transferase</keyword>
<evidence type="ECO:0000256" key="17">
    <source>
        <dbReference type="ARBA" id="ARBA00081049"/>
    </source>
</evidence>
<evidence type="ECO:0000256" key="12">
    <source>
        <dbReference type="ARBA" id="ARBA00023137"/>
    </source>
</evidence>
<evidence type="ECO:0000259" key="21">
    <source>
        <dbReference type="Pfam" id="PF13614"/>
    </source>
</evidence>
<keyword evidence="18" id="KW-0175">Coiled coil</keyword>
<keyword evidence="4" id="KW-0997">Cell inner membrane</keyword>
<protein>
    <recommendedName>
        <fullName evidence="16">Putative tyrosine-protein kinase EpsB</fullName>
    </recommendedName>
    <alternativeName>
        <fullName evidence="17">EPS I polysaccharide export protein EpsB</fullName>
    </alternativeName>
</protein>
<dbReference type="InterPro" id="IPR050445">
    <property type="entry name" value="Bact_polysacc_biosynth/exp"/>
</dbReference>
<evidence type="ECO:0000256" key="18">
    <source>
        <dbReference type="SAM" id="Coils"/>
    </source>
</evidence>
<dbReference type="InterPro" id="IPR005702">
    <property type="entry name" value="Wzc-like_C"/>
</dbReference>
<dbReference type="Pfam" id="PF13614">
    <property type="entry name" value="AAA_31"/>
    <property type="match status" value="1"/>
</dbReference>
<keyword evidence="10 19" id="KW-1133">Transmembrane helix</keyword>
<dbReference type="NCBIfam" id="TIGR01005">
    <property type="entry name" value="eps_transp_fam"/>
    <property type="match status" value="1"/>
</dbReference>
<evidence type="ECO:0000256" key="19">
    <source>
        <dbReference type="SAM" id="Phobius"/>
    </source>
</evidence>
<evidence type="ECO:0000256" key="13">
    <source>
        <dbReference type="ARBA" id="ARBA00023169"/>
    </source>
</evidence>
<evidence type="ECO:0000256" key="11">
    <source>
        <dbReference type="ARBA" id="ARBA00023136"/>
    </source>
</evidence>
<dbReference type="NCBIfam" id="TIGR01007">
    <property type="entry name" value="eps_fam"/>
    <property type="match status" value="1"/>
</dbReference>
<keyword evidence="9" id="KW-0067">ATP-binding</keyword>
<name>A0A239GA24_9BURK</name>
<evidence type="ECO:0000256" key="5">
    <source>
        <dbReference type="ARBA" id="ARBA00022679"/>
    </source>
</evidence>
<dbReference type="InterPro" id="IPR003856">
    <property type="entry name" value="LPS_length_determ_N"/>
</dbReference>
<dbReference type="InterPro" id="IPR027417">
    <property type="entry name" value="P-loop_NTPase"/>
</dbReference>
<keyword evidence="3" id="KW-1003">Cell membrane</keyword>
<dbReference type="Pfam" id="PF02706">
    <property type="entry name" value="Wzz"/>
    <property type="match status" value="1"/>
</dbReference>
<dbReference type="InterPro" id="IPR005700">
    <property type="entry name" value="EPS_ExoP-like"/>
</dbReference>
<comment type="subcellular location">
    <subcellularLocation>
        <location evidence="1">Cell inner membrane</location>
        <topology evidence="1">Multi-pass membrane protein</topology>
    </subcellularLocation>
</comment>
<dbReference type="GO" id="GO:0042802">
    <property type="term" value="F:identical protein binding"/>
    <property type="evidence" value="ECO:0007669"/>
    <property type="project" value="UniProtKB-ARBA"/>
</dbReference>
<evidence type="ECO:0000256" key="4">
    <source>
        <dbReference type="ARBA" id="ARBA00022519"/>
    </source>
</evidence>
<evidence type="ECO:0000256" key="16">
    <source>
        <dbReference type="ARBA" id="ARBA00067833"/>
    </source>
</evidence>
<gene>
    <name evidence="23" type="ORF">SAMN06265795_104319</name>
</gene>
<feature type="transmembrane region" description="Helical" evidence="19">
    <location>
        <begin position="26"/>
        <end position="45"/>
    </location>
</feature>
<evidence type="ECO:0000259" key="20">
    <source>
        <dbReference type="Pfam" id="PF02706"/>
    </source>
</evidence>
<keyword evidence="13" id="KW-0270">Exopolysaccharide synthesis</keyword>
<evidence type="ECO:0000256" key="8">
    <source>
        <dbReference type="ARBA" id="ARBA00022777"/>
    </source>
</evidence>
<feature type="coiled-coil region" evidence="18">
    <location>
        <begin position="279"/>
        <end position="313"/>
    </location>
</feature>
<dbReference type="Pfam" id="PF13807">
    <property type="entry name" value="GNVR"/>
    <property type="match status" value="1"/>
</dbReference>
<dbReference type="RefSeq" id="WP_176442397.1">
    <property type="nucleotide sequence ID" value="NZ_FZOT01000004.1"/>
</dbReference>
<feature type="domain" description="AAA" evidence="21">
    <location>
        <begin position="551"/>
        <end position="672"/>
    </location>
</feature>
<keyword evidence="7" id="KW-0547">Nucleotide-binding</keyword>
<comment type="similarity">
    <text evidence="2">Belongs to the etk/wzc family.</text>
</comment>
<evidence type="ECO:0000256" key="2">
    <source>
        <dbReference type="ARBA" id="ARBA00008883"/>
    </source>
</evidence>
<dbReference type="GO" id="GO:0000271">
    <property type="term" value="P:polysaccharide biosynthetic process"/>
    <property type="evidence" value="ECO:0007669"/>
    <property type="project" value="UniProtKB-KW"/>
</dbReference>
<dbReference type="AlphaFoldDB" id="A0A239GA24"/>
<dbReference type="GO" id="GO:0005524">
    <property type="term" value="F:ATP binding"/>
    <property type="evidence" value="ECO:0007669"/>
    <property type="project" value="UniProtKB-KW"/>
</dbReference>
<evidence type="ECO:0000256" key="6">
    <source>
        <dbReference type="ARBA" id="ARBA00022692"/>
    </source>
</evidence>
<dbReference type="PANTHER" id="PTHR32309:SF32">
    <property type="entry name" value="TYROSINE-PROTEIN KINASE ETK-RELATED"/>
    <property type="match status" value="1"/>
</dbReference>
<dbReference type="Gene3D" id="3.40.50.300">
    <property type="entry name" value="P-loop containing nucleotide triphosphate hydrolases"/>
    <property type="match status" value="1"/>
</dbReference>
<keyword evidence="8 23" id="KW-0418">Kinase</keyword>
<dbReference type="GO" id="GO:0004713">
    <property type="term" value="F:protein tyrosine kinase activity"/>
    <property type="evidence" value="ECO:0007669"/>
    <property type="project" value="UniProtKB-KW"/>
</dbReference>
<accession>A0A239GA24</accession>
<evidence type="ECO:0000259" key="22">
    <source>
        <dbReference type="Pfam" id="PF13807"/>
    </source>
</evidence>
<evidence type="ECO:0000256" key="9">
    <source>
        <dbReference type="ARBA" id="ARBA00022840"/>
    </source>
</evidence>
<sequence>MSITYEEKDDTLDAASYLKSLIEHRWLIGFIAVFVTLLGFAYTLIAKPVYQANMLVQVDENVIQSRSILTDINGVFEKKVGVSTEMEVLRSRNVLDGVINNTHSYIVVEPKYFPVVGAWIARLHPYLSMSGLHGMQSLESYVWADEQALVSRLDVPDDFVGKEFLLTFLGDGKYRLRERRHDIDITGRVGELLQVPYSKETIEVMVDRIIAKPGTEFSLKRIPQIDAIERLQDSLKISEKGKQSGIINVVLEGSDPRRTSRIVNEIGQEYIRQSVDHKADEAEKSLVFLNKQLPELKRELENSEAKYNQIRNSYGTVDLGEEAKMIVQQAASNQTRLVELRQKRQELLSRFADEHPAVKTINQQIRDISVELNLINGKIKRMPAIEQEVLRVSRDVKVNTELYTNLLSTAQQLRQVSASRLGGARLLDMAAVPTKPVKPNKPTVLSVSALLGIALGVAAAFIRKRMSGEMPDPYTVENRLGLAVSATIPHSQDQERMYAQIHKKAKKVSLLPYDAPSDSAVESLRSFRTLLQSAISDSQNNIILITGPTPEVGKSFVSANFAAVLASIDKRVLLIDGDMRTGYLHRYFGLERENGLSEILGGTIKVEQAIHQQVVENVDFISTGELSTRPAELLAHKNFEALLENLSPRYDFILIDTAPALAFADAMIVATHASTIYNVVRDGISTVDEIEETVRRLTKAGGTVTGTVFNDLKGKTASRYGYGYGVKYGRYRDAR</sequence>
<proteinExistence type="inferred from homology"/>
<evidence type="ECO:0000256" key="7">
    <source>
        <dbReference type="ARBA" id="ARBA00022741"/>
    </source>
</evidence>
<keyword evidence="12" id="KW-0829">Tyrosine-protein kinase</keyword>
<dbReference type="EMBL" id="FZOT01000004">
    <property type="protein sequence ID" value="SNS65951.1"/>
    <property type="molecule type" value="Genomic_DNA"/>
</dbReference>
<dbReference type="GO" id="GO:0005886">
    <property type="term" value="C:plasma membrane"/>
    <property type="evidence" value="ECO:0007669"/>
    <property type="project" value="UniProtKB-SubCell"/>
</dbReference>
<evidence type="ECO:0000313" key="23">
    <source>
        <dbReference type="EMBL" id="SNS65951.1"/>
    </source>
</evidence>
<evidence type="ECO:0000256" key="10">
    <source>
        <dbReference type="ARBA" id="ARBA00022989"/>
    </source>
</evidence>
<dbReference type="Pfam" id="PF23607">
    <property type="entry name" value="WZC_N"/>
    <property type="match status" value="1"/>
</dbReference>
<evidence type="ECO:0000256" key="14">
    <source>
        <dbReference type="ARBA" id="ARBA00053015"/>
    </source>
</evidence>
<dbReference type="Proteomes" id="UP000198284">
    <property type="component" value="Unassembled WGS sequence"/>
</dbReference>
<evidence type="ECO:0000256" key="3">
    <source>
        <dbReference type="ARBA" id="ARBA00022475"/>
    </source>
</evidence>
<dbReference type="FunFam" id="3.40.50.300:FF:000527">
    <property type="entry name" value="Tyrosine-protein kinase etk"/>
    <property type="match status" value="1"/>
</dbReference>
<dbReference type="InterPro" id="IPR025669">
    <property type="entry name" value="AAA_dom"/>
</dbReference>
<organism evidence="23 24">
    <name type="scientific">Noviherbaspirillum humi</name>
    <dbReference type="NCBI Taxonomy" id="1688639"/>
    <lineage>
        <taxon>Bacteria</taxon>
        <taxon>Pseudomonadati</taxon>
        <taxon>Pseudomonadota</taxon>
        <taxon>Betaproteobacteria</taxon>
        <taxon>Burkholderiales</taxon>
        <taxon>Oxalobacteraceae</taxon>
        <taxon>Noviherbaspirillum</taxon>
    </lineage>
</organism>
<dbReference type="PANTHER" id="PTHR32309">
    <property type="entry name" value="TYROSINE-PROTEIN KINASE"/>
    <property type="match status" value="1"/>
</dbReference>
<evidence type="ECO:0000256" key="1">
    <source>
        <dbReference type="ARBA" id="ARBA00004429"/>
    </source>
</evidence>
<keyword evidence="24" id="KW-1185">Reference proteome</keyword>
<comment type="function">
    <text evidence="15">Probably involved in polymerization and/or export of exopolysaccharide EPS I which functions as a virulence factor. May be involved in an ATP-dependent process in the pathway for EPS I production, possibly export of the trimeric repeat units across the inner membrane or their polymerization.</text>
</comment>
<evidence type="ECO:0000256" key="15">
    <source>
        <dbReference type="ARBA" id="ARBA00054296"/>
    </source>
</evidence>
<dbReference type="InterPro" id="IPR032807">
    <property type="entry name" value="GNVR"/>
</dbReference>
<reference evidence="23 24" key="1">
    <citation type="submission" date="2017-06" db="EMBL/GenBank/DDBJ databases">
        <authorList>
            <person name="Kim H.J."/>
            <person name="Triplett B.A."/>
        </authorList>
    </citation>
    <scope>NUCLEOTIDE SEQUENCE [LARGE SCALE GENOMIC DNA]</scope>
    <source>
        <strain evidence="23 24">U15</strain>
    </source>
</reference>
<keyword evidence="11 19" id="KW-0472">Membrane</keyword>
<comment type="catalytic activity">
    <reaction evidence="14">
        <text>L-tyrosyl-[protein] + ATP = O-phospho-L-tyrosyl-[protein] + ADP + H(+)</text>
        <dbReference type="Rhea" id="RHEA:10596"/>
        <dbReference type="Rhea" id="RHEA-COMP:10136"/>
        <dbReference type="Rhea" id="RHEA-COMP:20101"/>
        <dbReference type="ChEBI" id="CHEBI:15378"/>
        <dbReference type="ChEBI" id="CHEBI:30616"/>
        <dbReference type="ChEBI" id="CHEBI:46858"/>
        <dbReference type="ChEBI" id="CHEBI:61978"/>
        <dbReference type="ChEBI" id="CHEBI:456216"/>
    </reaction>
</comment>
<feature type="domain" description="Tyrosine-protein kinase G-rich" evidence="22">
    <location>
        <begin position="385"/>
        <end position="464"/>
    </location>
</feature>
<dbReference type="SUPFAM" id="SSF52540">
    <property type="entry name" value="P-loop containing nucleoside triphosphate hydrolases"/>
    <property type="match status" value="1"/>
</dbReference>
<feature type="domain" description="Polysaccharide chain length determinant N-terminal" evidence="20">
    <location>
        <begin position="11"/>
        <end position="101"/>
    </location>
</feature>
<dbReference type="CDD" id="cd05387">
    <property type="entry name" value="BY-kinase"/>
    <property type="match status" value="1"/>
</dbReference>
<keyword evidence="6 19" id="KW-0812">Transmembrane</keyword>
<evidence type="ECO:0000313" key="24">
    <source>
        <dbReference type="Proteomes" id="UP000198284"/>
    </source>
</evidence>